<dbReference type="EMBL" id="KZ662782">
    <property type="protein sequence ID" value="PPS19204.1"/>
    <property type="molecule type" value="Genomic_DNA"/>
</dbReference>
<feature type="compositionally biased region" description="Polar residues" evidence="1">
    <location>
        <begin position="178"/>
        <end position="189"/>
    </location>
</feature>
<dbReference type="Proteomes" id="UP000239757">
    <property type="component" value="Unassembled WGS sequence"/>
</dbReference>
<organism evidence="2 3">
    <name type="scientific">Gossypium barbadense</name>
    <name type="common">Sea Island cotton</name>
    <name type="synonym">Hibiscus barbadensis</name>
    <dbReference type="NCBI Taxonomy" id="3634"/>
    <lineage>
        <taxon>Eukaryota</taxon>
        <taxon>Viridiplantae</taxon>
        <taxon>Streptophyta</taxon>
        <taxon>Embryophyta</taxon>
        <taxon>Tracheophyta</taxon>
        <taxon>Spermatophyta</taxon>
        <taxon>Magnoliopsida</taxon>
        <taxon>eudicotyledons</taxon>
        <taxon>Gunneridae</taxon>
        <taxon>Pentapetalae</taxon>
        <taxon>rosids</taxon>
        <taxon>malvids</taxon>
        <taxon>Malvales</taxon>
        <taxon>Malvaceae</taxon>
        <taxon>Malvoideae</taxon>
        <taxon>Gossypium</taxon>
    </lineage>
</organism>
<name>A0A2P5YUG3_GOSBA</name>
<dbReference type="OrthoDB" id="1010879at2759"/>
<accession>A0A2P5YUG3</accession>
<feature type="region of interest" description="Disordered" evidence="1">
    <location>
        <begin position="138"/>
        <end position="189"/>
    </location>
</feature>
<sequence>MEKALLEALFGFHFAFAQNPFDASFRPRYGRSFRGIPVLVMPEASQPQSLKPKMVSILVHFVSSERGRSDSAIKIQKGATIENNAEVIDQNQGIIDSSDKSNQILEWEATEDAECVANLSESEGSFTVAVGGNEEKILESSGNESQSNWLGDEEGENRRGQSDNCSLLFSDNRRGQSENRSGNESQRNC</sequence>
<proteinExistence type="predicted"/>
<evidence type="ECO:0000313" key="3">
    <source>
        <dbReference type="Proteomes" id="UP000239757"/>
    </source>
</evidence>
<evidence type="ECO:0000313" key="2">
    <source>
        <dbReference type="EMBL" id="PPS19204.1"/>
    </source>
</evidence>
<feature type="compositionally biased region" description="Polar residues" evidence="1">
    <location>
        <begin position="140"/>
        <end position="149"/>
    </location>
</feature>
<dbReference type="AlphaFoldDB" id="A0A2P5YUG3"/>
<reference evidence="2 3" key="1">
    <citation type="submission" date="2015-01" db="EMBL/GenBank/DDBJ databases">
        <title>Genome of allotetraploid Gossypium barbadense reveals genomic plasticity and fiber elongation in cotton evolution.</title>
        <authorList>
            <person name="Chen X."/>
            <person name="Liu X."/>
            <person name="Zhao B."/>
            <person name="Zheng H."/>
            <person name="Hu Y."/>
            <person name="Lu G."/>
            <person name="Yang C."/>
            <person name="Chen J."/>
            <person name="Shan C."/>
            <person name="Zhang L."/>
            <person name="Zhou Y."/>
            <person name="Wang L."/>
            <person name="Guo W."/>
            <person name="Bai Y."/>
            <person name="Ruan J."/>
            <person name="Shangguan X."/>
            <person name="Mao Y."/>
            <person name="Jiang J."/>
            <person name="Zhu Y."/>
            <person name="Lei J."/>
            <person name="Kang H."/>
            <person name="Chen S."/>
            <person name="He X."/>
            <person name="Wang R."/>
            <person name="Wang Y."/>
            <person name="Chen J."/>
            <person name="Wang L."/>
            <person name="Yu S."/>
            <person name="Wang B."/>
            <person name="Wei J."/>
            <person name="Song S."/>
            <person name="Lu X."/>
            <person name="Gao Z."/>
            <person name="Gu W."/>
            <person name="Deng X."/>
            <person name="Ma D."/>
            <person name="Wang S."/>
            <person name="Liang W."/>
            <person name="Fang L."/>
            <person name="Cai C."/>
            <person name="Zhu X."/>
            <person name="Zhou B."/>
            <person name="Zhang Y."/>
            <person name="Chen Z."/>
            <person name="Xu S."/>
            <person name="Zhu R."/>
            <person name="Wang S."/>
            <person name="Zhang T."/>
            <person name="Zhao G."/>
        </authorList>
    </citation>
    <scope>NUCLEOTIDE SEQUENCE [LARGE SCALE GENOMIC DNA]</scope>
    <source>
        <strain evidence="3">cv. Xinhai21</strain>
        <tissue evidence="2">Leaf</tissue>
    </source>
</reference>
<protein>
    <submittedName>
        <fullName evidence="2">Uncharacterized protein</fullName>
    </submittedName>
</protein>
<evidence type="ECO:0000256" key="1">
    <source>
        <dbReference type="SAM" id="MobiDB-lite"/>
    </source>
</evidence>
<gene>
    <name evidence="2" type="ORF">GOBAR_AA01359</name>
</gene>